<reference evidence="3" key="1">
    <citation type="submission" date="2025-08" db="UniProtKB">
        <authorList>
            <consortium name="RefSeq"/>
        </authorList>
    </citation>
    <scope>IDENTIFICATION</scope>
    <source>
        <tissue evidence="3">Blood</tissue>
    </source>
</reference>
<accession>A0ABM3Z6K1</accession>
<dbReference type="RefSeq" id="XP_060543998.1">
    <property type="nucleotide sequence ID" value="XM_060688015.1"/>
</dbReference>
<keyword evidence="2" id="KW-1185">Reference proteome</keyword>
<sequence length="272" mass="30277">MAHMSLEQPAITKYRLVASTGALGSSPLRPQRSRMGCSPIWKGGEQRRAPRATRGGGCSHGGGSLPERKAGRAARGFLGKKLQGDATTEEQKGVVVCKEKEGTDNGRRGPFIVQVRTIRDFLTEDGPSHLKMESEDEIHQCWDSQRQELLKRAARFPAAPSLLEEDDKDFLASLERVKEDLQEESSGKTRGEAVPQRDPNISGKAWMGREKLDFCMKVKMEEEVDLESQGALHLRQFILQDAEEAPQALEDTKLKSPKLEEEAFEIVKVKLP</sequence>
<feature type="region of interest" description="Disordered" evidence="1">
    <location>
        <begin position="179"/>
        <end position="202"/>
    </location>
</feature>
<dbReference type="GeneID" id="132710802"/>
<organism evidence="2 3">
    <name type="scientific">Pantherophis guttatus</name>
    <name type="common">Corn snake</name>
    <name type="synonym">Elaphe guttata</name>
    <dbReference type="NCBI Taxonomy" id="94885"/>
    <lineage>
        <taxon>Eukaryota</taxon>
        <taxon>Metazoa</taxon>
        <taxon>Chordata</taxon>
        <taxon>Craniata</taxon>
        <taxon>Vertebrata</taxon>
        <taxon>Euteleostomi</taxon>
        <taxon>Lepidosauria</taxon>
        <taxon>Squamata</taxon>
        <taxon>Bifurcata</taxon>
        <taxon>Unidentata</taxon>
        <taxon>Episquamata</taxon>
        <taxon>Toxicofera</taxon>
        <taxon>Serpentes</taxon>
        <taxon>Colubroidea</taxon>
        <taxon>Colubridae</taxon>
        <taxon>Colubrinae</taxon>
        <taxon>Pantherophis</taxon>
    </lineage>
</organism>
<proteinExistence type="predicted"/>
<feature type="region of interest" description="Disordered" evidence="1">
    <location>
        <begin position="22"/>
        <end position="69"/>
    </location>
</feature>
<feature type="compositionally biased region" description="Gly residues" evidence="1">
    <location>
        <begin position="54"/>
        <end position="64"/>
    </location>
</feature>
<feature type="compositionally biased region" description="Basic and acidic residues" evidence="1">
    <location>
        <begin position="179"/>
        <end position="191"/>
    </location>
</feature>
<gene>
    <name evidence="3" type="primary">LOC132710802</name>
</gene>
<evidence type="ECO:0000313" key="2">
    <source>
        <dbReference type="Proteomes" id="UP001652622"/>
    </source>
</evidence>
<evidence type="ECO:0000313" key="3">
    <source>
        <dbReference type="RefSeq" id="XP_060543998.1"/>
    </source>
</evidence>
<dbReference type="Proteomes" id="UP001652622">
    <property type="component" value="Unplaced"/>
</dbReference>
<name>A0ABM3Z6K1_PANGU</name>
<evidence type="ECO:0000256" key="1">
    <source>
        <dbReference type="SAM" id="MobiDB-lite"/>
    </source>
</evidence>
<protein>
    <submittedName>
        <fullName evidence="3">Uncharacterized protein LOC132710802</fullName>
    </submittedName>
</protein>